<dbReference type="EMBL" id="JQGA01000827">
    <property type="protein sequence ID" value="KGO73436.1"/>
    <property type="molecule type" value="Genomic_DNA"/>
</dbReference>
<dbReference type="PhylomeDB" id="A0A0A2L2N4"/>
<sequence length="87" mass="9743">MRSRLPLSLSVSTRLDRPWIYIPLSDSGSNLGVAAQIEQLAREKDAKLPGLKILEGVYPHIPNGFTVKQWQGENDKEPWALTDLKST</sequence>
<evidence type="ECO:0000313" key="1">
    <source>
        <dbReference type="EMBL" id="KGO73436.1"/>
    </source>
</evidence>
<dbReference type="Proteomes" id="UP000030104">
    <property type="component" value="Unassembled WGS sequence"/>
</dbReference>
<gene>
    <name evidence="1" type="ORF">PITC_085740</name>
</gene>
<organism evidence="1 2">
    <name type="scientific">Penicillium italicum</name>
    <name type="common">Blue mold</name>
    <dbReference type="NCBI Taxonomy" id="40296"/>
    <lineage>
        <taxon>Eukaryota</taxon>
        <taxon>Fungi</taxon>
        <taxon>Dikarya</taxon>
        <taxon>Ascomycota</taxon>
        <taxon>Pezizomycotina</taxon>
        <taxon>Eurotiomycetes</taxon>
        <taxon>Eurotiomycetidae</taxon>
        <taxon>Eurotiales</taxon>
        <taxon>Aspergillaceae</taxon>
        <taxon>Penicillium</taxon>
    </lineage>
</organism>
<dbReference type="STRING" id="40296.A0A0A2L2N4"/>
<dbReference type="AlphaFoldDB" id="A0A0A2L2N4"/>
<dbReference type="HOGENOM" id="CLU_2484039_0_0_1"/>
<keyword evidence="2" id="KW-1185">Reference proteome</keyword>
<name>A0A0A2L2N4_PENIT</name>
<protein>
    <submittedName>
        <fullName evidence="1">Uncharacterized protein</fullName>
    </submittedName>
</protein>
<dbReference type="OrthoDB" id="4366698at2759"/>
<evidence type="ECO:0000313" key="2">
    <source>
        <dbReference type="Proteomes" id="UP000030104"/>
    </source>
</evidence>
<proteinExistence type="predicted"/>
<reference evidence="1 2" key="1">
    <citation type="journal article" date="2015" name="Mol. Plant Microbe Interact.">
        <title>Genome, transcriptome, and functional analyses of Penicillium expansum provide new insights into secondary metabolism and pathogenicity.</title>
        <authorList>
            <person name="Ballester A.R."/>
            <person name="Marcet-Houben M."/>
            <person name="Levin E."/>
            <person name="Sela N."/>
            <person name="Selma-Lazaro C."/>
            <person name="Carmona L."/>
            <person name="Wisniewski M."/>
            <person name="Droby S."/>
            <person name="Gonzalez-Candelas L."/>
            <person name="Gabaldon T."/>
        </authorList>
    </citation>
    <scope>NUCLEOTIDE SEQUENCE [LARGE SCALE GENOMIC DNA]</scope>
    <source>
        <strain evidence="1 2">PHI-1</strain>
    </source>
</reference>
<comment type="caution">
    <text evidence="1">The sequence shown here is derived from an EMBL/GenBank/DDBJ whole genome shotgun (WGS) entry which is preliminary data.</text>
</comment>
<accession>A0A0A2L2N4</accession>